<comment type="caution">
    <text evidence="5">The sequence shown here is derived from an EMBL/GenBank/DDBJ whole genome shotgun (WGS) entry which is preliminary data.</text>
</comment>
<dbReference type="PANTHER" id="PTHR48078">
    <property type="entry name" value="THREONINE DEHYDRATASE, MITOCHONDRIAL-RELATED"/>
    <property type="match status" value="1"/>
</dbReference>
<dbReference type="Pfam" id="PF00291">
    <property type="entry name" value="PALP"/>
    <property type="match status" value="1"/>
</dbReference>
<evidence type="ECO:0000313" key="5">
    <source>
        <dbReference type="EMBL" id="MCR6483066.1"/>
    </source>
</evidence>
<evidence type="ECO:0000256" key="1">
    <source>
        <dbReference type="ARBA" id="ARBA00001933"/>
    </source>
</evidence>
<dbReference type="InterPro" id="IPR001926">
    <property type="entry name" value="TrpB-like_PALP"/>
</dbReference>
<keyword evidence="2" id="KW-0663">Pyridoxal phosphate</keyword>
<dbReference type="InterPro" id="IPR036052">
    <property type="entry name" value="TrpB-like_PALP_sf"/>
</dbReference>
<keyword evidence="6" id="KW-1185">Reference proteome</keyword>
<sequence length="306" mass="31283">MLDAALLERARDVVSRHLPPTPLIPYPRAGLDVPVYLKYEGAQPIGAFKVRGALAALTAYAGERVVTASAGNHALGIAHGARLLSATATVVVPKTAAAVKVEALRRYPVELVQAGDDFDGAERHALALDGRYVSAYSDPHVIAGQSTVVTEVAQALDEPFTIVVPAGAGGLLSGVALGARHADIRVVGVEALACRALSTAVAAGRVVPVAMGETIADGLAGNLAADALTPGIVRECGVRLVAVAEAAIRRSVREFVTSAGLVAEGASATSLAALREGLVPLDRPVVLVVSGRNIDLGLLTTILGER</sequence>
<dbReference type="SUPFAM" id="SSF53686">
    <property type="entry name" value="Tryptophan synthase beta subunit-like PLP-dependent enzymes"/>
    <property type="match status" value="1"/>
</dbReference>
<dbReference type="RefSeq" id="WP_257919677.1">
    <property type="nucleotide sequence ID" value="NZ_JAMXQV010000003.1"/>
</dbReference>
<dbReference type="AlphaFoldDB" id="A0A9X2N9H8"/>
<dbReference type="EMBL" id="JAMXQV010000003">
    <property type="protein sequence ID" value="MCR6483066.1"/>
    <property type="molecule type" value="Genomic_DNA"/>
</dbReference>
<feature type="domain" description="Tryptophan synthase beta chain-like PALP" evidence="4">
    <location>
        <begin position="15"/>
        <end position="291"/>
    </location>
</feature>
<gene>
    <name evidence="5" type="ORF">M8542_09570</name>
</gene>
<evidence type="ECO:0000313" key="6">
    <source>
        <dbReference type="Proteomes" id="UP001144096"/>
    </source>
</evidence>
<dbReference type="GO" id="GO:0006567">
    <property type="term" value="P:L-threonine catabolic process"/>
    <property type="evidence" value="ECO:0007669"/>
    <property type="project" value="TreeGrafter"/>
</dbReference>
<comment type="cofactor">
    <cofactor evidence="1">
        <name>pyridoxal 5'-phosphate</name>
        <dbReference type="ChEBI" id="CHEBI:597326"/>
    </cofactor>
</comment>
<dbReference type="GO" id="GO:0003941">
    <property type="term" value="F:L-serine ammonia-lyase activity"/>
    <property type="evidence" value="ECO:0007669"/>
    <property type="project" value="TreeGrafter"/>
</dbReference>
<evidence type="ECO:0000256" key="2">
    <source>
        <dbReference type="ARBA" id="ARBA00022898"/>
    </source>
</evidence>
<evidence type="ECO:0000259" key="4">
    <source>
        <dbReference type="Pfam" id="PF00291"/>
    </source>
</evidence>
<dbReference type="Proteomes" id="UP001144096">
    <property type="component" value="Unassembled WGS sequence"/>
</dbReference>
<evidence type="ECO:0000256" key="3">
    <source>
        <dbReference type="ARBA" id="ARBA00023239"/>
    </source>
</evidence>
<organism evidence="5 6">
    <name type="scientific">Amycolatopsis iheyensis</name>
    <dbReference type="NCBI Taxonomy" id="2945988"/>
    <lineage>
        <taxon>Bacteria</taxon>
        <taxon>Bacillati</taxon>
        <taxon>Actinomycetota</taxon>
        <taxon>Actinomycetes</taxon>
        <taxon>Pseudonocardiales</taxon>
        <taxon>Pseudonocardiaceae</taxon>
        <taxon>Amycolatopsis</taxon>
    </lineage>
</organism>
<dbReference type="InterPro" id="IPR050147">
    <property type="entry name" value="Ser/Thr_Dehydratase"/>
</dbReference>
<dbReference type="GO" id="GO:0004794">
    <property type="term" value="F:threonine deaminase activity"/>
    <property type="evidence" value="ECO:0007669"/>
    <property type="project" value="TreeGrafter"/>
</dbReference>
<dbReference type="Gene3D" id="3.40.50.1100">
    <property type="match status" value="2"/>
</dbReference>
<keyword evidence="3" id="KW-0456">Lyase</keyword>
<dbReference type="PANTHER" id="PTHR48078:SF6">
    <property type="entry name" value="L-THREONINE DEHYDRATASE CATABOLIC TDCB"/>
    <property type="match status" value="1"/>
</dbReference>
<protein>
    <submittedName>
        <fullName evidence="5">Pyridoxal-phosphate dependent enzyme</fullName>
    </submittedName>
</protein>
<reference evidence="5" key="1">
    <citation type="submission" date="2022-06" db="EMBL/GenBank/DDBJ databases">
        <title>Amycolatopsis iheyaensis sp. nov., a new species of the genus Amycolatopsis isolated from soil in Iheya island, Japan.</title>
        <authorList>
            <person name="Ngamcharungchit C."/>
            <person name="Kanto H."/>
            <person name="Take A."/>
            <person name="Intra B."/>
            <person name="Matsumoto A."/>
            <person name="Panbangred W."/>
            <person name="Inahashi Y."/>
        </authorList>
    </citation>
    <scope>NUCLEOTIDE SEQUENCE</scope>
    <source>
        <strain evidence="5">OK19-0408</strain>
    </source>
</reference>
<accession>A0A9X2N9H8</accession>
<name>A0A9X2N9H8_9PSEU</name>
<proteinExistence type="predicted"/>
<dbReference type="GO" id="GO:0006565">
    <property type="term" value="P:L-serine catabolic process"/>
    <property type="evidence" value="ECO:0007669"/>
    <property type="project" value="TreeGrafter"/>
</dbReference>
<dbReference type="GO" id="GO:0009097">
    <property type="term" value="P:isoleucine biosynthetic process"/>
    <property type="evidence" value="ECO:0007669"/>
    <property type="project" value="TreeGrafter"/>
</dbReference>